<dbReference type="CDD" id="cd03801">
    <property type="entry name" value="GT4_PimA-like"/>
    <property type="match status" value="1"/>
</dbReference>
<comment type="caution">
    <text evidence="3">The sequence shown here is derived from an EMBL/GenBank/DDBJ whole genome shotgun (WGS) entry which is preliminary data.</text>
</comment>
<keyword evidence="4" id="KW-1185">Reference proteome</keyword>
<organism evidence="3 4">
    <name type="scientific">Halalkalibacter akibai (strain ATCC 43226 / DSM 21942 / CIP 109018 / JCM 9157 / 1139)</name>
    <name type="common">Bacillus akibai</name>
    <dbReference type="NCBI Taxonomy" id="1236973"/>
    <lineage>
        <taxon>Bacteria</taxon>
        <taxon>Bacillati</taxon>
        <taxon>Bacillota</taxon>
        <taxon>Bacilli</taxon>
        <taxon>Bacillales</taxon>
        <taxon>Bacillaceae</taxon>
        <taxon>Halalkalibacter</taxon>
    </lineage>
</organism>
<evidence type="ECO:0000313" key="4">
    <source>
        <dbReference type="Proteomes" id="UP000018896"/>
    </source>
</evidence>
<name>W4QX84_HALA3</name>
<dbReference type="EMBL" id="BAUV01000036">
    <property type="protein sequence ID" value="GAE36507.1"/>
    <property type="molecule type" value="Genomic_DNA"/>
</dbReference>
<dbReference type="eggNOG" id="COG0438">
    <property type="taxonomic scope" value="Bacteria"/>
</dbReference>
<evidence type="ECO:0000259" key="2">
    <source>
        <dbReference type="Pfam" id="PF13439"/>
    </source>
</evidence>
<dbReference type="AlphaFoldDB" id="W4QX84"/>
<feature type="domain" description="Glycosyl transferase family 1" evidence="1">
    <location>
        <begin position="182"/>
        <end position="357"/>
    </location>
</feature>
<accession>W4QX84</accession>
<protein>
    <submittedName>
        <fullName evidence="3">Lipopolysaccharide 1,2-N-acetylglucosaminetransferase</fullName>
    </submittedName>
</protein>
<sequence length="667" mass="74540">MKILMICTEKLPVPAVRGGAIQTYIDGVTSFLSKEHDLTILGTTDPSLADDETVNGVRYVRKVGGLVETYVEGVCEFLKDHTFDLIHIFNRPRLVLPVREQAPTSRIVLSMHNDMFKPEKIEYDEGAGAVENLDKIITVSDYIGKTISDPFPKAKPKLKTIYSGVDIDRFVPPHSDKALKMREAIREEHDLTDKKVILFAGRLSPNKGADILVKAMPDLAKEHPNIALVMVGSKWFSVDAVTDYIAYVRALAERLPIPVVNTGFVHPTEIQKWFAAADVFVCPSQWQEPLARVHYEAMASGLPILTTARGGNPEVIFDNENGFVVEEPEDPQCFVKHLTHLLSDPKLCKKLGKKGRELAEKNFIWSRVANDILDVWTEVENRIKNGIGYSEDIEESMVEEFAETGNNLPITEVIEDLNDQVNQPESGSEIPIDSAPLTEVIEDLNDQVNQPESGSEIPIDSAPITEVIEDLNDQVDQPESGSETLNGSAPITEAIEDLNEQVNQPELGSETPIDSAPITEVIEDLNDQVNQPESLSETPVDSAPIEEVIEDLNDQLNQTDSNETNELPLGEEQQQKKQRVRKLFLSELNKQESLLDLLQSIIEEKTKSNSSQSSQEIKTLLNQLERNFKNQPQKPSNLLESVNDITTAKLFSKLAEKRKSRSSRRRN</sequence>
<keyword evidence="3" id="KW-0808">Transferase</keyword>
<dbReference type="Gene3D" id="3.40.50.2000">
    <property type="entry name" value="Glycogen Phosphorylase B"/>
    <property type="match status" value="2"/>
</dbReference>
<dbReference type="Pfam" id="PF00534">
    <property type="entry name" value="Glycos_transf_1"/>
    <property type="match status" value="1"/>
</dbReference>
<dbReference type="InterPro" id="IPR001296">
    <property type="entry name" value="Glyco_trans_1"/>
</dbReference>
<dbReference type="STRING" id="1236973.JCM9157_3700"/>
<dbReference type="InterPro" id="IPR028098">
    <property type="entry name" value="Glyco_trans_4-like_N"/>
</dbReference>
<reference evidence="3 4" key="1">
    <citation type="journal article" date="2014" name="Genome Announc.">
        <title>Draft Genome Sequences of Three Alkaliphilic Bacillus Strains, Bacillus wakoensis JCM 9140T, Bacillus akibai JCM 9157T, and Bacillus hemicellulosilyticus JCM 9152T.</title>
        <authorList>
            <person name="Yuki M."/>
            <person name="Oshima K."/>
            <person name="Suda W."/>
            <person name="Oshida Y."/>
            <person name="Kitamura K."/>
            <person name="Iida T."/>
            <person name="Hattori M."/>
            <person name="Ohkuma M."/>
        </authorList>
    </citation>
    <scope>NUCLEOTIDE SEQUENCE [LARGE SCALE GENOMIC DNA]</scope>
    <source>
        <strain evidence="3 4">JCM 9157</strain>
    </source>
</reference>
<dbReference type="PANTHER" id="PTHR12526:SF638">
    <property type="entry name" value="SPORE COAT PROTEIN SA"/>
    <property type="match status" value="1"/>
</dbReference>
<dbReference type="Proteomes" id="UP000018896">
    <property type="component" value="Unassembled WGS sequence"/>
</dbReference>
<evidence type="ECO:0000313" key="3">
    <source>
        <dbReference type="EMBL" id="GAE36507.1"/>
    </source>
</evidence>
<dbReference type="OrthoDB" id="139410at2"/>
<dbReference type="RefSeq" id="WP_081734225.1">
    <property type="nucleotide sequence ID" value="NZ_BAUV01000036.1"/>
</dbReference>
<proteinExistence type="predicted"/>
<dbReference type="GO" id="GO:0016757">
    <property type="term" value="F:glycosyltransferase activity"/>
    <property type="evidence" value="ECO:0007669"/>
    <property type="project" value="InterPro"/>
</dbReference>
<dbReference type="SUPFAM" id="SSF53756">
    <property type="entry name" value="UDP-Glycosyltransferase/glycogen phosphorylase"/>
    <property type="match status" value="1"/>
</dbReference>
<evidence type="ECO:0000259" key="1">
    <source>
        <dbReference type="Pfam" id="PF00534"/>
    </source>
</evidence>
<dbReference type="Pfam" id="PF13439">
    <property type="entry name" value="Glyco_transf_4"/>
    <property type="match status" value="1"/>
</dbReference>
<feature type="domain" description="Glycosyltransferase subfamily 4-like N-terminal" evidence="2">
    <location>
        <begin position="23"/>
        <end position="169"/>
    </location>
</feature>
<dbReference type="PANTHER" id="PTHR12526">
    <property type="entry name" value="GLYCOSYLTRANSFERASE"/>
    <property type="match status" value="1"/>
</dbReference>
<gene>
    <name evidence="3" type="ORF">JCM9157_3700</name>
</gene>